<evidence type="ECO:0000256" key="3">
    <source>
        <dbReference type="ARBA" id="ARBA00023002"/>
    </source>
</evidence>
<dbReference type="GO" id="GO:0016705">
    <property type="term" value="F:oxidoreductase activity, acting on paired donors, with incorporation or reduction of molecular oxygen"/>
    <property type="evidence" value="ECO:0007669"/>
    <property type="project" value="InterPro"/>
</dbReference>
<dbReference type="Proteomes" id="UP000292686">
    <property type="component" value="Unassembled WGS sequence"/>
</dbReference>
<dbReference type="RefSeq" id="WP_129173626.1">
    <property type="nucleotide sequence ID" value="NZ_JACCBI010000001.1"/>
</dbReference>
<keyword evidence="1 6" id="KW-0285">Flavoprotein</keyword>
<dbReference type="PANTHER" id="PTHR30011:SF16">
    <property type="entry name" value="C2H2 FINGER DOMAIN TRANSCRIPTION FACTOR (EUROFUNG)-RELATED"/>
    <property type="match status" value="1"/>
</dbReference>
<dbReference type="InterPro" id="IPR036661">
    <property type="entry name" value="Luciferase-like_sf"/>
</dbReference>
<evidence type="ECO:0000256" key="2">
    <source>
        <dbReference type="ARBA" id="ARBA00022643"/>
    </source>
</evidence>
<dbReference type="EMBL" id="SDPM01000003">
    <property type="protein sequence ID" value="RXZ86868.1"/>
    <property type="molecule type" value="Genomic_DNA"/>
</dbReference>
<reference evidence="9 10" key="1">
    <citation type="submission" date="2019-01" db="EMBL/GenBank/DDBJ databases">
        <title>Agromyces.</title>
        <authorList>
            <person name="Li J."/>
        </authorList>
    </citation>
    <scope>NUCLEOTIDE SEQUENCE [LARGE SCALE GENOMIC DNA]</scope>
    <source>
        <strain evidence="9 10">DSM 23870</strain>
    </source>
</reference>
<evidence type="ECO:0000259" key="7">
    <source>
        <dbReference type="Pfam" id="PF00296"/>
    </source>
</evidence>
<evidence type="ECO:0000256" key="5">
    <source>
        <dbReference type="ARBA" id="ARBA00033748"/>
    </source>
</evidence>
<feature type="binding site" evidence="6">
    <location>
        <position position="54"/>
    </location>
    <ligand>
        <name>FMN</name>
        <dbReference type="ChEBI" id="CHEBI:58210"/>
    </ligand>
</feature>
<dbReference type="Pfam" id="PF00296">
    <property type="entry name" value="Bac_luciferase"/>
    <property type="match status" value="1"/>
</dbReference>
<feature type="binding site" evidence="6">
    <location>
        <position position="98"/>
    </location>
    <ligand>
        <name>FMN</name>
        <dbReference type="ChEBI" id="CHEBI:58210"/>
    </ligand>
</feature>
<dbReference type="AlphaFoldDB" id="A0A4Q2M4T7"/>
<sequence>MTLPLAVALDGAGWHPAAWREQNARPRDLFTARYWADLVRTAEDGGIDLVTIEDSLGLQSSAFGRPDDRVDQVRGRLDASLIASFVAPLTNRIGLVPTITTTHPEPFHVATTVQTLDYASRGRAGWRAQVSGSPFEAKHFGRREFPEFTIESLRGPAGEAVLRELFDEAADAIEVVRRLWDSWEDDAIIRDAATGRFIDREKLHYIDFAGERFSVKGPSITPRSPQGQPLVAVLAHQTIPYELAARGADIVFGTPFDEAGARGILGEIRDAESRVGRTGRPLEAWADVVVVLEETTAAARAVLDRLDERAGAPLASDALVFAGTPADLVDLLESWRAVGYTGFRLRPARLPDDLRQIVEHVRPRVAAPADAPTLRERLGFEPAANRYTDTEENAA</sequence>
<dbReference type="PIRSF" id="PIRSF000337">
    <property type="entry name" value="NTA_MOA"/>
    <property type="match status" value="1"/>
</dbReference>
<dbReference type="PANTHER" id="PTHR30011">
    <property type="entry name" value="ALKANESULFONATE MONOOXYGENASE-RELATED"/>
    <property type="match status" value="1"/>
</dbReference>
<accession>A0A4Q2M4T7</accession>
<evidence type="ECO:0000313" key="8">
    <source>
        <dbReference type="EMBL" id="NYD67301.1"/>
    </source>
</evidence>
<dbReference type="InterPro" id="IPR011251">
    <property type="entry name" value="Luciferase-like_dom"/>
</dbReference>
<comment type="similarity">
    <text evidence="5">Belongs to the NtaA/SnaA/DszA monooxygenase family.</text>
</comment>
<keyword evidence="4 8" id="KW-0503">Monooxygenase</keyword>
<comment type="caution">
    <text evidence="9">The sequence shown here is derived from an EMBL/GenBank/DDBJ whole genome shotgun (WGS) entry which is preliminary data.</text>
</comment>
<keyword evidence="3" id="KW-0560">Oxidoreductase</keyword>
<organism evidence="9 10">
    <name type="scientific">Agromyces atrinae</name>
    <dbReference type="NCBI Taxonomy" id="592376"/>
    <lineage>
        <taxon>Bacteria</taxon>
        <taxon>Bacillati</taxon>
        <taxon>Actinomycetota</taxon>
        <taxon>Actinomycetes</taxon>
        <taxon>Micrococcales</taxon>
        <taxon>Microbacteriaceae</taxon>
        <taxon>Agromyces</taxon>
    </lineage>
</organism>
<feature type="domain" description="Luciferase-like" evidence="7">
    <location>
        <begin position="21"/>
        <end position="306"/>
    </location>
</feature>
<evidence type="ECO:0000313" key="9">
    <source>
        <dbReference type="EMBL" id="RXZ86868.1"/>
    </source>
</evidence>
<reference evidence="8 11" key="2">
    <citation type="submission" date="2020-07" db="EMBL/GenBank/DDBJ databases">
        <title>Sequencing the genomes of 1000 actinobacteria strains.</title>
        <authorList>
            <person name="Klenk H.-P."/>
        </authorList>
    </citation>
    <scope>NUCLEOTIDE SEQUENCE [LARGE SCALE GENOMIC DNA]</scope>
    <source>
        <strain evidence="8 11">DSM 23870</strain>
    </source>
</reference>
<dbReference type="GO" id="GO:0004497">
    <property type="term" value="F:monooxygenase activity"/>
    <property type="evidence" value="ECO:0007669"/>
    <property type="project" value="UniProtKB-KW"/>
</dbReference>
<dbReference type="SUPFAM" id="SSF51679">
    <property type="entry name" value="Bacterial luciferase-like"/>
    <property type="match status" value="1"/>
</dbReference>
<name>A0A4Q2M4T7_9MICO</name>
<dbReference type="Proteomes" id="UP000581087">
    <property type="component" value="Unassembled WGS sequence"/>
</dbReference>
<keyword evidence="2 6" id="KW-0288">FMN</keyword>
<evidence type="ECO:0000313" key="10">
    <source>
        <dbReference type="Proteomes" id="UP000292686"/>
    </source>
</evidence>
<gene>
    <name evidence="8" type="ORF">BJ972_001820</name>
    <name evidence="9" type="ORF">ESP50_07345</name>
</gene>
<dbReference type="EMBL" id="JACCBI010000001">
    <property type="protein sequence ID" value="NYD67301.1"/>
    <property type="molecule type" value="Genomic_DNA"/>
</dbReference>
<protein>
    <submittedName>
        <fullName evidence="8">Alkanesulfonate monooxygenase SsuD/methylene tetrahydromethanopterin reductase-like flavin-dependent oxidoreductase (Luciferase family)</fullName>
    </submittedName>
    <submittedName>
        <fullName evidence="9">LLM class flavin-dependent oxidoreductase</fullName>
    </submittedName>
</protein>
<proteinExistence type="inferred from homology"/>
<dbReference type="Gene3D" id="3.20.20.30">
    <property type="entry name" value="Luciferase-like domain"/>
    <property type="match status" value="1"/>
</dbReference>
<evidence type="ECO:0000256" key="1">
    <source>
        <dbReference type="ARBA" id="ARBA00022630"/>
    </source>
</evidence>
<evidence type="ECO:0000313" key="11">
    <source>
        <dbReference type="Proteomes" id="UP000581087"/>
    </source>
</evidence>
<keyword evidence="10" id="KW-1185">Reference proteome</keyword>
<dbReference type="InterPro" id="IPR016215">
    <property type="entry name" value="NTA_MOA"/>
</dbReference>
<evidence type="ECO:0000256" key="6">
    <source>
        <dbReference type="PIRSR" id="PIRSR000337-1"/>
    </source>
</evidence>
<evidence type="ECO:0000256" key="4">
    <source>
        <dbReference type="ARBA" id="ARBA00023033"/>
    </source>
</evidence>
<dbReference type="OrthoDB" id="3265338at2"/>
<dbReference type="InterPro" id="IPR051260">
    <property type="entry name" value="Diverse_substr_monoxygenases"/>
</dbReference>